<feature type="domain" description="Protein kinase" evidence="8">
    <location>
        <begin position="77"/>
        <end position="338"/>
    </location>
</feature>
<evidence type="ECO:0000256" key="7">
    <source>
        <dbReference type="SAM" id="Phobius"/>
    </source>
</evidence>
<dbReference type="AlphaFoldDB" id="A0A7C3UVW1"/>
<evidence type="ECO:0000256" key="1">
    <source>
        <dbReference type="ARBA" id="ARBA00012513"/>
    </source>
</evidence>
<dbReference type="EMBL" id="DTMQ01000046">
    <property type="protein sequence ID" value="HGE99909.1"/>
    <property type="molecule type" value="Genomic_DNA"/>
</dbReference>
<keyword evidence="7" id="KW-0812">Transmembrane</keyword>
<dbReference type="Gene3D" id="1.10.510.10">
    <property type="entry name" value="Transferase(Phosphotransferase) domain 1"/>
    <property type="match status" value="1"/>
</dbReference>
<dbReference type="Gene3D" id="3.30.200.20">
    <property type="entry name" value="Phosphorylase Kinase, domain 1"/>
    <property type="match status" value="1"/>
</dbReference>
<dbReference type="PANTHER" id="PTHR43289:SF6">
    <property type="entry name" value="SERINE_THREONINE-PROTEIN KINASE NEKL-3"/>
    <property type="match status" value="1"/>
</dbReference>
<keyword evidence="7" id="KW-1133">Transmembrane helix</keyword>
<keyword evidence="2 9" id="KW-0723">Serine/threonine-protein kinase</keyword>
<dbReference type="CDD" id="cd14014">
    <property type="entry name" value="STKc_PknB_like"/>
    <property type="match status" value="1"/>
</dbReference>
<dbReference type="InterPro" id="IPR013229">
    <property type="entry name" value="PEGA"/>
</dbReference>
<sequence>MRWNSKGKGEVYGRVLRRRKGRRLFSPCASAVGIRPRRQRYWGFPEEVYITRWTSWGLKKRNMLDTSTLPKVIRDKYQIEKTISHSQFGTVYLARQVALDRKVIIKVLSPILGQDDKQRKRFQREAKILAELDDPGVTRIYDFGEEGKLCFIIQEFVPGETLEEVLARRKTLPLPEVLRIGKEVAEILSRIHKKGILHRDIKPSNIIIKEDGQIKLTDFGLAQSFRVERLTLDGEIIGTPAYMSPEQISGKGIDFRSDIFSLGVVLYELLTGENPFVAESFTGVLHKVLYEEVSLANLPEGIRSILSRMLAKEAKERFSSAEELRRAIETQLNPQPEILTVRKFPITRSMVLFILLFLLSILSLHLFLTQRRKGREKGEMPLSAIRPEEKETIPTLRETINRNFSSARQIPLPGSRRKGPNHFSEVIDSGYLSISCTPWADVYLNGLHLGATPFAFPFKLPAGEAKIKFSHPQFGTYEKVLFVPPKETVRVFFDFKSILAGLKVFVSPWAKIYLNGQYKGETPTDIIYLPPGRYELKLLNPNFPPYVETLELKSGEILERSIRW</sequence>
<accession>A0A7C3UVW1</accession>
<dbReference type="FunFam" id="1.10.510.10:FF:000021">
    <property type="entry name" value="Serine/threonine protein kinase"/>
    <property type="match status" value="1"/>
</dbReference>
<dbReference type="GO" id="GO:0005524">
    <property type="term" value="F:ATP binding"/>
    <property type="evidence" value="ECO:0007669"/>
    <property type="project" value="UniProtKB-KW"/>
</dbReference>
<organism evidence="9">
    <name type="scientific">candidate division WOR-3 bacterium</name>
    <dbReference type="NCBI Taxonomy" id="2052148"/>
    <lineage>
        <taxon>Bacteria</taxon>
        <taxon>Bacteria division WOR-3</taxon>
    </lineage>
</organism>
<dbReference type="Pfam" id="PF08308">
    <property type="entry name" value="PEGA"/>
    <property type="match status" value="1"/>
</dbReference>
<protein>
    <recommendedName>
        <fullName evidence="1">non-specific serine/threonine protein kinase</fullName>
        <ecNumber evidence="1">2.7.11.1</ecNumber>
    </recommendedName>
</protein>
<evidence type="ECO:0000256" key="5">
    <source>
        <dbReference type="ARBA" id="ARBA00022777"/>
    </source>
</evidence>
<evidence type="ECO:0000256" key="4">
    <source>
        <dbReference type="ARBA" id="ARBA00022741"/>
    </source>
</evidence>
<dbReference type="InterPro" id="IPR000719">
    <property type="entry name" value="Prot_kinase_dom"/>
</dbReference>
<evidence type="ECO:0000313" key="9">
    <source>
        <dbReference type="EMBL" id="HGE99909.1"/>
    </source>
</evidence>
<dbReference type="InterPro" id="IPR011009">
    <property type="entry name" value="Kinase-like_dom_sf"/>
</dbReference>
<reference evidence="9" key="1">
    <citation type="journal article" date="2020" name="mSystems">
        <title>Genome- and Community-Level Interaction Insights into Carbon Utilization and Element Cycling Functions of Hydrothermarchaeota in Hydrothermal Sediment.</title>
        <authorList>
            <person name="Zhou Z."/>
            <person name="Liu Y."/>
            <person name="Xu W."/>
            <person name="Pan J."/>
            <person name="Luo Z.H."/>
            <person name="Li M."/>
        </authorList>
    </citation>
    <scope>NUCLEOTIDE SEQUENCE [LARGE SCALE GENOMIC DNA]</scope>
    <source>
        <strain evidence="9">SpSt-906</strain>
    </source>
</reference>
<comment type="caution">
    <text evidence="9">The sequence shown here is derived from an EMBL/GenBank/DDBJ whole genome shotgun (WGS) entry which is preliminary data.</text>
</comment>
<feature type="transmembrane region" description="Helical" evidence="7">
    <location>
        <begin position="350"/>
        <end position="368"/>
    </location>
</feature>
<dbReference type="PROSITE" id="PS50011">
    <property type="entry name" value="PROTEIN_KINASE_DOM"/>
    <property type="match status" value="1"/>
</dbReference>
<keyword evidence="6" id="KW-0067">ATP-binding</keyword>
<evidence type="ECO:0000256" key="3">
    <source>
        <dbReference type="ARBA" id="ARBA00022679"/>
    </source>
</evidence>
<evidence type="ECO:0000256" key="6">
    <source>
        <dbReference type="ARBA" id="ARBA00022840"/>
    </source>
</evidence>
<keyword evidence="7" id="KW-0472">Membrane</keyword>
<evidence type="ECO:0000259" key="8">
    <source>
        <dbReference type="PROSITE" id="PS50011"/>
    </source>
</evidence>
<dbReference type="Pfam" id="PF00069">
    <property type="entry name" value="Pkinase"/>
    <property type="match status" value="1"/>
</dbReference>
<proteinExistence type="predicted"/>
<dbReference type="PANTHER" id="PTHR43289">
    <property type="entry name" value="MITOGEN-ACTIVATED PROTEIN KINASE KINASE KINASE 20-RELATED"/>
    <property type="match status" value="1"/>
</dbReference>
<keyword evidence="5 9" id="KW-0418">Kinase</keyword>
<evidence type="ECO:0000256" key="2">
    <source>
        <dbReference type="ARBA" id="ARBA00022527"/>
    </source>
</evidence>
<dbReference type="SMART" id="SM00220">
    <property type="entry name" value="S_TKc"/>
    <property type="match status" value="1"/>
</dbReference>
<name>A0A7C3UVW1_UNCW3</name>
<keyword evidence="3" id="KW-0808">Transferase</keyword>
<dbReference type="InterPro" id="IPR008271">
    <property type="entry name" value="Ser/Thr_kinase_AS"/>
</dbReference>
<dbReference type="PROSITE" id="PS00108">
    <property type="entry name" value="PROTEIN_KINASE_ST"/>
    <property type="match status" value="1"/>
</dbReference>
<dbReference type="SUPFAM" id="SSF56112">
    <property type="entry name" value="Protein kinase-like (PK-like)"/>
    <property type="match status" value="1"/>
</dbReference>
<dbReference type="EC" id="2.7.11.1" evidence="1"/>
<dbReference type="GO" id="GO:0004674">
    <property type="term" value="F:protein serine/threonine kinase activity"/>
    <property type="evidence" value="ECO:0007669"/>
    <property type="project" value="UniProtKB-KW"/>
</dbReference>
<keyword evidence="4" id="KW-0547">Nucleotide-binding</keyword>
<gene>
    <name evidence="9" type="ORF">ENX07_07585</name>
</gene>